<keyword evidence="4 5" id="KW-0119">Carbohydrate metabolism</keyword>
<dbReference type="SUPFAM" id="SSF51556">
    <property type="entry name" value="Metallo-dependent hydrolases"/>
    <property type="match status" value="1"/>
</dbReference>
<protein>
    <submittedName>
        <fullName evidence="7">N-acetylglucosamine-6-phosphate deacetylase</fullName>
    </submittedName>
</protein>
<dbReference type="Gene3D" id="3.20.20.140">
    <property type="entry name" value="Metal-dependent hydrolases"/>
    <property type="match status" value="1"/>
</dbReference>
<dbReference type="EMBL" id="BJNE01000014">
    <property type="protein sequence ID" value="GEC13447.1"/>
    <property type="molecule type" value="Genomic_DNA"/>
</dbReference>
<dbReference type="NCBIfam" id="TIGR00221">
    <property type="entry name" value="nagA"/>
    <property type="match status" value="1"/>
</dbReference>
<keyword evidence="3 5" id="KW-0378">Hydrolase</keyword>
<evidence type="ECO:0000259" key="6">
    <source>
        <dbReference type="Pfam" id="PF01979"/>
    </source>
</evidence>
<comment type="caution">
    <text evidence="7">The sequence shown here is derived from an EMBL/GenBank/DDBJ whole genome shotgun (WGS) entry which is preliminary data.</text>
</comment>
<evidence type="ECO:0000313" key="7">
    <source>
        <dbReference type="EMBL" id="GEC13447.1"/>
    </source>
</evidence>
<evidence type="ECO:0000313" key="8">
    <source>
        <dbReference type="Proteomes" id="UP000316242"/>
    </source>
</evidence>
<dbReference type="PIRSF" id="PIRSF038994">
    <property type="entry name" value="NagA"/>
    <property type="match status" value="1"/>
</dbReference>
<dbReference type="InterPro" id="IPR032466">
    <property type="entry name" value="Metal_Hydrolase"/>
</dbReference>
<dbReference type="Pfam" id="PF01979">
    <property type="entry name" value="Amidohydro_1"/>
    <property type="match status" value="1"/>
</dbReference>
<dbReference type="PANTHER" id="PTHR11113">
    <property type="entry name" value="N-ACETYLGLUCOSAMINE-6-PHOSPHATE DEACETYLASE"/>
    <property type="match status" value="1"/>
</dbReference>
<comment type="similarity">
    <text evidence="1 5">Belongs to the metallo-dependent hydrolases superfamily. NagA family.</text>
</comment>
<accession>A0ABQ0RNQ2</accession>
<dbReference type="InterPro" id="IPR003764">
    <property type="entry name" value="GlcNAc_6-P_deAcase"/>
</dbReference>
<dbReference type="InterPro" id="IPR011059">
    <property type="entry name" value="Metal-dep_hydrolase_composite"/>
</dbReference>
<dbReference type="InterPro" id="IPR006680">
    <property type="entry name" value="Amidohydro-rel"/>
</dbReference>
<keyword evidence="8" id="KW-1185">Reference proteome</keyword>
<proteinExistence type="inferred from homology"/>
<dbReference type="SUPFAM" id="SSF51338">
    <property type="entry name" value="Composite domain of metallo-dependent hydrolases"/>
    <property type="match status" value="1"/>
</dbReference>
<evidence type="ECO:0000256" key="1">
    <source>
        <dbReference type="ARBA" id="ARBA00010716"/>
    </source>
</evidence>
<reference evidence="7 8" key="1">
    <citation type="submission" date="2019-06" db="EMBL/GenBank/DDBJ databases">
        <title>Whole genome shotgun sequence of Glutamicibacter nicotianae NBRC 14234.</title>
        <authorList>
            <person name="Hosoyama A."/>
            <person name="Uohara A."/>
            <person name="Ohji S."/>
            <person name="Ichikawa N."/>
        </authorList>
    </citation>
    <scope>NUCLEOTIDE SEQUENCE [LARGE SCALE GENOMIC DNA]</scope>
    <source>
        <strain evidence="7 8">NBRC 14234</strain>
    </source>
</reference>
<dbReference type="Gene3D" id="2.30.40.10">
    <property type="entry name" value="Urease, subunit C, domain 1"/>
    <property type="match status" value="1"/>
</dbReference>
<gene>
    <name evidence="7" type="ORF">ANI01nite_26500</name>
</gene>
<dbReference type="RefSeq" id="WP_141358516.1">
    <property type="nucleotide sequence ID" value="NZ_BAAAWM010000001.1"/>
</dbReference>
<organism evidence="7 8">
    <name type="scientific">Glutamicibacter nicotianae</name>
    <name type="common">Arthrobacter nicotianae</name>
    <dbReference type="NCBI Taxonomy" id="37929"/>
    <lineage>
        <taxon>Bacteria</taxon>
        <taxon>Bacillati</taxon>
        <taxon>Actinomycetota</taxon>
        <taxon>Actinomycetes</taxon>
        <taxon>Micrococcales</taxon>
        <taxon>Micrococcaceae</taxon>
        <taxon>Glutamicibacter</taxon>
    </lineage>
</organism>
<name>A0ABQ0RNQ2_GLUNI</name>
<dbReference type="Proteomes" id="UP000316242">
    <property type="component" value="Unassembled WGS sequence"/>
</dbReference>
<evidence type="ECO:0000256" key="5">
    <source>
        <dbReference type="PIRNR" id="PIRNR038994"/>
    </source>
</evidence>
<evidence type="ECO:0000256" key="3">
    <source>
        <dbReference type="ARBA" id="ARBA00022801"/>
    </source>
</evidence>
<evidence type="ECO:0000256" key="4">
    <source>
        <dbReference type="ARBA" id="ARBA00023277"/>
    </source>
</evidence>
<sequence length="402" mass="42269">MTTTRYALFATLISDGLKVTDGVLAVEGDRIRFAGNRDDFTALPDAADYPVREVAPGSIIIPGLIDLHCHGALGADFSSPDHKSVTEAIEYLHRSGTTTLLASLVTAEPSSMIEAAELLAELAEAGKIAGIHAEGPFLSEARCGAQDPRFLQEPDPGFVSELVAASRGQLRTMTYAPELEGTEEIIEQLVSHGVVPSLGHTDASAQVASDSLRFAREQLRSAGVDGFTERPTVTHLFNGMPSLHHREPGPVAACLEEAVNRNAFVELIADGVHLSPDTVRLVYRLVGGGNILLVSDSMAATGLDDGQYTLGPQEVTVSNGQARLSSDNSLAGGTCTLLQIVQHAVQAGVSLVEAVNSATSIPASLIGLADEVGSLHYGFAADALVLDADLQLVQTIRNGEYL</sequence>
<evidence type="ECO:0000256" key="2">
    <source>
        <dbReference type="ARBA" id="ARBA00022723"/>
    </source>
</evidence>
<dbReference type="CDD" id="cd00854">
    <property type="entry name" value="NagA"/>
    <property type="match status" value="1"/>
</dbReference>
<feature type="domain" description="Amidohydrolase-related" evidence="6">
    <location>
        <begin position="59"/>
        <end position="389"/>
    </location>
</feature>
<keyword evidence="2" id="KW-0479">Metal-binding</keyword>
<dbReference type="PANTHER" id="PTHR11113:SF14">
    <property type="entry name" value="N-ACETYLGLUCOSAMINE-6-PHOSPHATE DEACETYLASE"/>
    <property type="match status" value="1"/>
</dbReference>